<name>A0A953L5U8_9BACT</name>
<accession>A0A953L5U8</accession>
<organism evidence="5 6">
    <name type="scientific">Membranihabitans marinus</name>
    <dbReference type="NCBI Taxonomy" id="1227546"/>
    <lineage>
        <taxon>Bacteria</taxon>
        <taxon>Pseudomonadati</taxon>
        <taxon>Bacteroidota</taxon>
        <taxon>Saprospiria</taxon>
        <taxon>Saprospirales</taxon>
        <taxon>Saprospiraceae</taxon>
        <taxon>Membranihabitans</taxon>
    </lineage>
</organism>
<evidence type="ECO:0000256" key="3">
    <source>
        <dbReference type="SAM" id="Coils"/>
    </source>
</evidence>
<evidence type="ECO:0000256" key="4">
    <source>
        <dbReference type="SAM" id="SignalP"/>
    </source>
</evidence>
<dbReference type="GO" id="GO:0005829">
    <property type="term" value="C:cytosol"/>
    <property type="evidence" value="ECO:0007669"/>
    <property type="project" value="TreeGrafter"/>
</dbReference>
<dbReference type="PANTHER" id="PTHR35089:SF1">
    <property type="entry name" value="CHAPERONE PROTEIN SKP"/>
    <property type="match status" value="1"/>
</dbReference>
<dbReference type="SMART" id="SM00935">
    <property type="entry name" value="OmpH"/>
    <property type="match status" value="1"/>
</dbReference>
<feature type="coiled-coil region" evidence="3">
    <location>
        <begin position="35"/>
        <end position="77"/>
    </location>
</feature>
<evidence type="ECO:0000256" key="1">
    <source>
        <dbReference type="ARBA" id="ARBA00009091"/>
    </source>
</evidence>
<evidence type="ECO:0000313" key="5">
    <source>
        <dbReference type="EMBL" id="MBY5956967.1"/>
    </source>
</evidence>
<protein>
    <submittedName>
        <fullName evidence="5">OmpH family outer membrane protein</fullName>
    </submittedName>
</protein>
<dbReference type="SUPFAM" id="SSF111384">
    <property type="entry name" value="OmpH-like"/>
    <property type="match status" value="1"/>
</dbReference>
<dbReference type="GO" id="GO:0051082">
    <property type="term" value="F:unfolded protein binding"/>
    <property type="evidence" value="ECO:0007669"/>
    <property type="project" value="InterPro"/>
</dbReference>
<reference evidence="5" key="1">
    <citation type="submission" date="2021-06" db="EMBL/GenBank/DDBJ databases">
        <title>44 bacteria genomes isolated from Dapeng, Shenzhen.</title>
        <authorList>
            <person name="Zheng W."/>
            <person name="Yu S."/>
            <person name="Huang Y."/>
        </authorList>
    </citation>
    <scope>NUCLEOTIDE SEQUENCE</scope>
    <source>
        <strain evidence="5">DP5N28-2</strain>
    </source>
</reference>
<dbReference type="RefSeq" id="WP_222578481.1">
    <property type="nucleotide sequence ID" value="NZ_JAHVHU010000002.1"/>
</dbReference>
<feature type="signal peptide" evidence="4">
    <location>
        <begin position="1"/>
        <end position="24"/>
    </location>
</feature>
<evidence type="ECO:0000256" key="2">
    <source>
        <dbReference type="ARBA" id="ARBA00022729"/>
    </source>
</evidence>
<dbReference type="PANTHER" id="PTHR35089">
    <property type="entry name" value="CHAPERONE PROTEIN SKP"/>
    <property type="match status" value="1"/>
</dbReference>
<dbReference type="GO" id="GO:0050821">
    <property type="term" value="P:protein stabilization"/>
    <property type="evidence" value="ECO:0007669"/>
    <property type="project" value="TreeGrafter"/>
</dbReference>
<keyword evidence="6" id="KW-1185">Reference proteome</keyword>
<keyword evidence="2 4" id="KW-0732">Signal</keyword>
<proteinExistence type="inferred from homology"/>
<dbReference type="EMBL" id="JAHVHU010000002">
    <property type="protein sequence ID" value="MBY5956967.1"/>
    <property type="molecule type" value="Genomic_DNA"/>
</dbReference>
<dbReference type="InterPro" id="IPR024930">
    <property type="entry name" value="Skp_dom_sf"/>
</dbReference>
<sequence length="174" mass="20010">MKKLLAGLAISATLMLTLVGQTTAQSTAIINIADVLENMQDYKNAQAQLDKLAEQWQQEINAEFEKIKAMYNKYNAEEVLLSETERKAREDAIVQREKEVREMQKLRFGPEGDLFQKRQQLVEPIQDKVYNAIQEYAALHNIDIILDKSSSAGLIYSNDKYDKTEDIKRKLNIK</sequence>
<comment type="similarity">
    <text evidence="1">Belongs to the Skp family.</text>
</comment>
<gene>
    <name evidence="5" type="ORF">KUV50_02390</name>
</gene>
<feature type="chain" id="PRO_5038142418" evidence="4">
    <location>
        <begin position="25"/>
        <end position="174"/>
    </location>
</feature>
<dbReference type="Gene3D" id="3.30.910.20">
    <property type="entry name" value="Skp domain"/>
    <property type="match status" value="1"/>
</dbReference>
<dbReference type="InterPro" id="IPR005632">
    <property type="entry name" value="Chaperone_Skp"/>
</dbReference>
<keyword evidence="3" id="KW-0175">Coiled coil</keyword>
<dbReference type="Proteomes" id="UP000753961">
    <property type="component" value="Unassembled WGS sequence"/>
</dbReference>
<dbReference type="Pfam" id="PF03938">
    <property type="entry name" value="OmpH"/>
    <property type="match status" value="1"/>
</dbReference>
<evidence type="ECO:0000313" key="6">
    <source>
        <dbReference type="Proteomes" id="UP000753961"/>
    </source>
</evidence>
<dbReference type="AlphaFoldDB" id="A0A953L5U8"/>
<comment type="caution">
    <text evidence="5">The sequence shown here is derived from an EMBL/GenBank/DDBJ whole genome shotgun (WGS) entry which is preliminary data.</text>
</comment>